<dbReference type="GO" id="GO:0051262">
    <property type="term" value="P:protein tetramerization"/>
    <property type="evidence" value="ECO:0007669"/>
    <property type="project" value="InterPro"/>
</dbReference>
<evidence type="ECO:0000313" key="3">
    <source>
        <dbReference type="Proteomes" id="UP000199200"/>
    </source>
</evidence>
<dbReference type="SUPFAM" id="SSF54611">
    <property type="entry name" value="SecB-like"/>
    <property type="match status" value="1"/>
</dbReference>
<dbReference type="Pfam" id="PF02556">
    <property type="entry name" value="SecB"/>
    <property type="match status" value="1"/>
</dbReference>
<gene>
    <name evidence="2" type="ORF">SAMN04488127_2924</name>
</gene>
<keyword evidence="3" id="KW-1185">Reference proteome</keyword>
<evidence type="ECO:0000313" key="2">
    <source>
        <dbReference type="EMBL" id="SEJ82432.1"/>
    </source>
</evidence>
<dbReference type="OrthoDB" id="1699164at2"/>
<evidence type="ECO:0000256" key="1">
    <source>
        <dbReference type="ARBA" id="ARBA00009990"/>
    </source>
</evidence>
<proteinExistence type="inferred from homology"/>
<organism evidence="2 3">
    <name type="scientific">Bhargavaea ginsengi</name>
    <dbReference type="NCBI Taxonomy" id="426757"/>
    <lineage>
        <taxon>Bacteria</taxon>
        <taxon>Bacillati</taxon>
        <taxon>Bacillota</taxon>
        <taxon>Bacilli</taxon>
        <taxon>Bacillales</taxon>
        <taxon>Caryophanaceae</taxon>
        <taxon>Bhargavaea</taxon>
    </lineage>
</organism>
<dbReference type="GO" id="GO:0015031">
    <property type="term" value="P:protein transport"/>
    <property type="evidence" value="ECO:0007669"/>
    <property type="project" value="InterPro"/>
</dbReference>
<dbReference type="AlphaFoldDB" id="A0A1H7C5U7"/>
<accession>A0A1H7C5U7</accession>
<sequence>MKAALQFAHYHVVETIYKNGLLEPDPDFTDPKFSFKLSLDKDNINHAVVWLSVELGNPSDEHYVKAVIAGFFRFNSEVITEETEIISYYEINAASILFPYLRSLVSDLTSKGESKPVILPTINVHEMMQNSQQADSTDTKTTDE</sequence>
<comment type="similarity">
    <text evidence="1">Belongs to the SecB family.</text>
</comment>
<dbReference type="STRING" id="426757.SAMN04488127_2924"/>
<dbReference type="GO" id="GO:0051082">
    <property type="term" value="F:unfolded protein binding"/>
    <property type="evidence" value="ECO:0007669"/>
    <property type="project" value="InterPro"/>
</dbReference>
<dbReference type="Gene3D" id="3.10.420.10">
    <property type="entry name" value="SecB-like"/>
    <property type="match status" value="1"/>
</dbReference>
<dbReference type="EMBL" id="FNZF01000008">
    <property type="protein sequence ID" value="SEJ82432.1"/>
    <property type="molecule type" value="Genomic_DNA"/>
</dbReference>
<reference evidence="3" key="1">
    <citation type="submission" date="2016-10" db="EMBL/GenBank/DDBJ databases">
        <authorList>
            <person name="Varghese N."/>
            <person name="Submissions S."/>
        </authorList>
    </citation>
    <scope>NUCLEOTIDE SEQUENCE [LARGE SCALE GENOMIC DNA]</scope>
    <source>
        <strain evidence="3">CGMCC 1.6763</strain>
    </source>
</reference>
<dbReference type="InterPro" id="IPR035958">
    <property type="entry name" value="SecB-like_sf"/>
</dbReference>
<dbReference type="InterPro" id="IPR003708">
    <property type="entry name" value="SecB"/>
</dbReference>
<dbReference type="RefSeq" id="WP_092055775.1">
    <property type="nucleotide sequence ID" value="NZ_FNZF01000008.1"/>
</dbReference>
<dbReference type="Proteomes" id="UP000199200">
    <property type="component" value="Unassembled WGS sequence"/>
</dbReference>
<name>A0A1H7C5U7_9BACL</name>
<protein>
    <submittedName>
        <fullName evidence="2">Preprotein translocase subunit SecB</fullName>
    </submittedName>
</protein>